<sequence>MHRRSGARHASVRVAPSVDHYTVLHTRVHVYKTSHIVASLTSSGTFLIEFEYCVKESADIKEAVGKYQAWHRRASAVVMSLKTSA</sequence>
<dbReference type="OrthoDB" id="6513042at2759"/>
<comment type="caution">
    <text evidence="1">The sequence shown here is derived from an EMBL/GenBank/DDBJ whole genome shotgun (WGS) entry which is preliminary data.</text>
</comment>
<dbReference type="AlphaFoldDB" id="A0A8S1A7B5"/>
<proteinExistence type="predicted"/>
<gene>
    <name evidence="1" type="ORF">APLA_LOCUS10756</name>
</gene>
<evidence type="ECO:0000313" key="2">
    <source>
        <dbReference type="Proteomes" id="UP000494256"/>
    </source>
</evidence>
<reference evidence="1 2" key="1">
    <citation type="submission" date="2020-04" db="EMBL/GenBank/DDBJ databases">
        <authorList>
            <person name="Wallbank WR R."/>
            <person name="Pardo Diaz C."/>
            <person name="Kozak K."/>
            <person name="Martin S."/>
            <person name="Jiggins C."/>
            <person name="Moest M."/>
            <person name="Warren A I."/>
            <person name="Byers J.R.P. K."/>
            <person name="Montejo-Kovacevich G."/>
            <person name="Yen C E."/>
        </authorList>
    </citation>
    <scope>NUCLEOTIDE SEQUENCE [LARGE SCALE GENOMIC DNA]</scope>
</reference>
<dbReference type="EMBL" id="CADEBD010000316">
    <property type="protein sequence ID" value="CAB3244468.1"/>
    <property type="molecule type" value="Genomic_DNA"/>
</dbReference>
<evidence type="ECO:0000313" key="1">
    <source>
        <dbReference type="EMBL" id="CAB3244468.1"/>
    </source>
</evidence>
<dbReference type="Proteomes" id="UP000494256">
    <property type="component" value="Unassembled WGS sequence"/>
</dbReference>
<name>A0A8S1A7B5_ARCPL</name>
<protein>
    <submittedName>
        <fullName evidence="1">Uncharacterized protein</fullName>
    </submittedName>
</protein>
<organism evidence="1 2">
    <name type="scientific">Arctia plantaginis</name>
    <name type="common">Wood tiger moth</name>
    <name type="synonym">Phalaena plantaginis</name>
    <dbReference type="NCBI Taxonomy" id="874455"/>
    <lineage>
        <taxon>Eukaryota</taxon>
        <taxon>Metazoa</taxon>
        <taxon>Ecdysozoa</taxon>
        <taxon>Arthropoda</taxon>
        <taxon>Hexapoda</taxon>
        <taxon>Insecta</taxon>
        <taxon>Pterygota</taxon>
        <taxon>Neoptera</taxon>
        <taxon>Endopterygota</taxon>
        <taxon>Lepidoptera</taxon>
        <taxon>Glossata</taxon>
        <taxon>Ditrysia</taxon>
        <taxon>Noctuoidea</taxon>
        <taxon>Erebidae</taxon>
        <taxon>Arctiinae</taxon>
        <taxon>Arctia</taxon>
    </lineage>
</organism>
<accession>A0A8S1A7B5</accession>